<feature type="transmembrane region" description="Helical" evidence="1">
    <location>
        <begin position="125"/>
        <end position="141"/>
    </location>
</feature>
<keyword evidence="1" id="KW-1133">Transmembrane helix</keyword>
<evidence type="ECO:0008006" key="4">
    <source>
        <dbReference type="Google" id="ProtNLM"/>
    </source>
</evidence>
<keyword evidence="1" id="KW-0812">Transmembrane</keyword>
<accession>A8MAH4</accession>
<organism evidence="2 3">
    <name type="scientific">Caldivirga maquilingensis (strain ATCC 700844 / DSM 13496 / JCM 10307 / IC-167)</name>
    <dbReference type="NCBI Taxonomy" id="397948"/>
    <lineage>
        <taxon>Archaea</taxon>
        <taxon>Thermoproteota</taxon>
        <taxon>Thermoprotei</taxon>
        <taxon>Thermoproteales</taxon>
        <taxon>Thermoproteaceae</taxon>
        <taxon>Caldivirga</taxon>
    </lineage>
</organism>
<dbReference type="KEGG" id="cma:Cmaq_1728"/>
<name>A8MAH4_CALMQ</name>
<evidence type="ECO:0000313" key="3">
    <source>
        <dbReference type="Proteomes" id="UP000001137"/>
    </source>
</evidence>
<dbReference type="GeneID" id="5709784"/>
<gene>
    <name evidence="2" type="ordered locus">Cmaq_1728</name>
</gene>
<dbReference type="eggNOG" id="arCOG01882">
    <property type="taxonomic scope" value="Archaea"/>
</dbReference>
<evidence type="ECO:0000313" key="2">
    <source>
        <dbReference type="EMBL" id="ABW02551.1"/>
    </source>
</evidence>
<feature type="transmembrane region" description="Helical" evidence="1">
    <location>
        <begin position="43"/>
        <end position="60"/>
    </location>
</feature>
<protein>
    <recommendedName>
        <fullName evidence="4">Phosphatidate cytidylyltransferase</fullName>
    </recommendedName>
</protein>
<feature type="transmembrane region" description="Helical" evidence="1">
    <location>
        <begin position="181"/>
        <end position="206"/>
    </location>
</feature>
<keyword evidence="1" id="KW-0472">Membrane</keyword>
<proteinExistence type="predicted"/>
<reference evidence="2 3" key="1">
    <citation type="submission" date="2007-10" db="EMBL/GenBank/DDBJ databases">
        <title>Complete sequence of Caldivirga maquilingensis IC-167.</title>
        <authorList>
            <consortium name="US DOE Joint Genome Institute"/>
            <person name="Copeland A."/>
            <person name="Lucas S."/>
            <person name="Lapidus A."/>
            <person name="Barry K."/>
            <person name="Glavina del Rio T."/>
            <person name="Dalin E."/>
            <person name="Tice H."/>
            <person name="Pitluck S."/>
            <person name="Saunders E."/>
            <person name="Brettin T."/>
            <person name="Bruce D."/>
            <person name="Detter J.C."/>
            <person name="Han C."/>
            <person name="Schmutz J."/>
            <person name="Larimer F."/>
            <person name="Land M."/>
            <person name="Hauser L."/>
            <person name="Kyrpides N."/>
            <person name="Ivanova N."/>
            <person name="Biddle J.F."/>
            <person name="Zhang Z."/>
            <person name="Fitz-Gibbon S.T."/>
            <person name="Lowe T.M."/>
            <person name="Saltikov C."/>
            <person name="House C.H."/>
            <person name="Richardson P."/>
        </authorList>
    </citation>
    <scope>NUCLEOTIDE SEQUENCE [LARGE SCALE GENOMIC DNA]</scope>
    <source>
        <strain evidence="3">ATCC 700844 / DSM 13496 / JCM 10307 / IC-167</strain>
    </source>
</reference>
<evidence type="ECO:0000256" key="1">
    <source>
        <dbReference type="SAM" id="Phobius"/>
    </source>
</evidence>
<dbReference type="Proteomes" id="UP000001137">
    <property type="component" value="Chromosome"/>
</dbReference>
<dbReference type="RefSeq" id="WP_012186770.1">
    <property type="nucleotide sequence ID" value="NC_009954.1"/>
</dbReference>
<sequence>MAQNLSRINRVRALLYRKLIHLLLSILLIVPLVIGLEENYTEIYYTILLIGAAFLYIYQVKKPLISVVIRSTLEDARNNVKLNILRVAEVLNMTSVKELLASMDKLEYTFTEFIKSVERDYERKWGYLGVLMGMVGVYVSYVMVNTYAYYGVLALMFYDTFSALFGSLIGRTRMPYSSTTIEGIVMGALVFSLVVGALVGLSYLTWLYLVGIALGIVESYSGEDNLAIPVAASLLAYFLKFPRI</sequence>
<dbReference type="EMBL" id="CP000852">
    <property type="protein sequence ID" value="ABW02551.1"/>
    <property type="molecule type" value="Genomic_DNA"/>
</dbReference>
<dbReference type="AlphaFoldDB" id="A8MAH4"/>
<dbReference type="STRING" id="397948.Cmaq_1728"/>
<keyword evidence="3" id="KW-1185">Reference proteome</keyword>
<dbReference type="OrthoDB" id="31565at2157"/>
<feature type="transmembrane region" description="Helical" evidence="1">
    <location>
        <begin position="20"/>
        <end position="37"/>
    </location>
</feature>
<feature type="transmembrane region" description="Helical" evidence="1">
    <location>
        <begin position="147"/>
        <end position="169"/>
    </location>
</feature>
<dbReference type="HOGENOM" id="CLU_1232825_0_0_2"/>